<sequence>MSARLLTSSILRAARPRASYHVRTPQRTLFGIGAKPEPPTAGASPMDGPRPEVTKMARMLADKPDVVNAIMKFSKVMEEAGVPMTGKLPGPIQLMKLAGNVKFKEAFLDLQTELERAGIDIRSKELQDQMMKVAKELPRSE</sequence>
<proteinExistence type="predicted"/>
<reference evidence="2" key="1">
    <citation type="submission" date="2023-03" db="EMBL/GenBank/DDBJ databases">
        <title>Massive genome expansion in bonnet fungi (Mycena s.s.) driven by repeated elements and novel gene families across ecological guilds.</title>
        <authorList>
            <consortium name="Lawrence Berkeley National Laboratory"/>
            <person name="Harder C.B."/>
            <person name="Miyauchi S."/>
            <person name="Viragh M."/>
            <person name="Kuo A."/>
            <person name="Thoen E."/>
            <person name="Andreopoulos B."/>
            <person name="Lu D."/>
            <person name="Skrede I."/>
            <person name="Drula E."/>
            <person name="Henrissat B."/>
            <person name="Morin E."/>
            <person name="Kohler A."/>
            <person name="Barry K."/>
            <person name="LaButti K."/>
            <person name="Morin E."/>
            <person name="Salamov A."/>
            <person name="Lipzen A."/>
            <person name="Mereny Z."/>
            <person name="Hegedus B."/>
            <person name="Baldrian P."/>
            <person name="Stursova M."/>
            <person name="Weitz H."/>
            <person name="Taylor A."/>
            <person name="Grigoriev I.V."/>
            <person name="Nagy L.G."/>
            <person name="Martin F."/>
            <person name="Kauserud H."/>
        </authorList>
    </citation>
    <scope>NUCLEOTIDE SEQUENCE</scope>
    <source>
        <strain evidence="2">CBHHK188m</strain>
    </source>
</reference>
<gene>
    <name evidence="2" type="ORF">DFH07DRAFT_801102</name>
</gene>
<name>A0AAD7K0K0_9AGAR</name>
<feature type="region of interest" description="Disordered" evidence="1">
    <location>
        <begin position="30"/>
        <end position="50"/>
    </location>
</feature>
<evidence type="ECO:0000313" key="3">
    <source>
        <dbReference type="Proteomes" id="UP001215280"/>
    </source>
</evidence>
<comment type="caution">
    <text evidence="2">The sequence shown here is derived from an EMBL/GenBank/DDBJ whole genome shotgun (WGS) entry which is preliminary data.</text>
</comment>
<evidence type="ECO:0000313" key="2">
    <source>
        <dbReference type="EMBL" id="KAJ7774338.1"/>
    </source>
</evidence>
<dbReference type="EMBL" id="JARJLG010000016">
    <property type="protein sequence ID" value="KAJ7774338.1"/>
    <property type="molecule type" value="Genomic_DNA"/>
</dbReference>
<accession>A0AAD7K0K0</accession>
<evidence type="ECO:0000256" key="1">
    <source>
        <dbReference type="SAM" id="MobiDB-lite"/>
    </source>
</evidence>
<organism evidence="2 3">
    <name type="scientific">Mycena maculata</name>
    <dbReference type="NCBI Taxonomy" id="230809"/>
    <lineage>
        <taxon>Eukaryota</taxon>
        <taxon>Fungi</taxon>
        <taxon>Dikarya</taxon>
        <taxon>Basidiomycota</taxon>
        <taxon>Agaricomycotina</taxon>
        <taxon>Agaricomycetes</taxon>
        <taxon>Agaricomycetidae</taxon>
        <taxon>Agaricales</taxon>
        <taxon>Marasmiineae</taxon>
        <taxon>Mycenaceae</taxon>
        <taxon>Mycena</taxon>
    </lineage>
</organism>
<keyword evidence="3" id="KW-1185">Reference proteome</keyword>
<dbReference type="Proteomes" id="UP001215280">
    <property type="component" value="Unassembled WGS sequence"/>
</dbReference>
<dbReference type="AlphaFoldDB" id="A0AAD7K0K0"/>
<protein>
    <submittedName>
        <fullName evidence="2">Uncharacterized protein</fullName>
    </submittedName>
</protein>